<dbReference type="RefSeq" id="WP_210665132.1">
    <property type="nucleotide sequence ID" value="NZ_JAGFBV010000004.1"/>
</dbReference>
<dbReference type="Proteomes" id="UP000675047">
    <property type="component" value="Unassembled WGS sequence"/>
</dbReference>
<gene>
    <name evidence="2" type="ORF">J3495_03210</name>
</gene>
<dbReference type="AlphaFoldDB" id="A0A940X751"/>
<organism evidence="2 3">
    <name type="scientific">Flavobacterium geliluteum</name>
    <dbReference type="NCBI Taxonomy" id="2816120"/>
    <lineage>
        <taxon>Bacteria</taxon>
        <taxon>Pseudomonadati</taxon>
        <taxon>Bacteroidota</taxon>
        <taxon>Flavobacteriia</taxon>
        <taxon>Flavobacteriales</taxon>
        <taxon>Flavobacteriaceae</taxon>
        <taxon>Flavobacterium</taxon>
    </lineage>
</organism>
<name>A0A940X751_9FLAO</name>
<protein>
    <submittedName>
        <fullName evidence="2">Uncharacterized protein</fullName>
    </submittedName>
</protein>
<reference evidence="2 3" key="1">
    <citation type="submission" date="2021-03" db="EMBL/GenBank/DDBJ databases">
        <title>Flavobacterium Flabelliformis Sp. Nov. And Flavobacterium Geliluteum Sp. Nov., Two Novel Multidrug Resistant Psychrophilic Species Isolated From Antarctica.</title>
        <authorList>
            <person name="Kralova S."/>
            <person name="Busse H.J."/>
            <person name="Bezdicek M."/>
            <person name="Nykrynova M."/>
            <person name="Kroupova E."/>
            <person name="Krsek D."/>
            <person name="Sedlacek I."/>
        </authorList>
    </citation>
    <scope>NUCLEOTIDE SEQUENCE [LARGE SCALE GENOMIC DNA]</scope>
    <source>
        <strain evidence="2 3">P7388</strain>
    </source>
</reference>
<evidence type="ECO:0000313" key="2">
    <source>
        <dbReference type="EMBL" id="MBP4137086.1"/>
    </source>
</evidence>
<keyword evidence="3" id="KW-1185">Reference proteome</keyword>
<comment type="caution">
    <text evidence="2">The sequence shown here is derived from an EMBL/GenBank/DDBJ whole genome shotgun (WGS) entry which is preliminary data.</text>
</comment>
<keyword evidence="1" id="KW-0732">Signal</keyword>
<feature type="signal peptide" evidence="1">
    <location>
        <begin position="1"/>
        <end position="24"/>
    </location>
</feature>
<evidence type="ECO:0000313" key="3">
    <source>
        <dbReference type="Proteomes" id="UP000675047"/>
    </source>
</evidence>
<evidence type="ECO:0000256" key="1">
    <source>
        <dbReference type="SAM" id="SignalP"/>
    </source>
</evidence>
<accession>A0A940X751</accession>
<sequence length="152" mass="17111">MNKKSLTLLAIVFFFLTQISYSQFDEKRTKIEISIKDGNKTIIVPVRSSTVSFSRSANSVKDTENSNDSKNYYLSIDFEKQDINLLRAFAKNKTGIDGELTMIDIYGKAPSRKFEFKGATLDALSDQLNGDYSSSYFSLNCRSLIIDGVTLE</sequence>
<dbReference type="EMBL" id="JAGFBV010000004">
    <property type="protein sequence ID" value="MBP4137086.1"/>
    <property type="molecule type" value="Genomic_DNA"/>
</dbReference>
<feature type="chain" id="PRO_5036771508" evidence="1">
    <location>
        <begin position="25"/>
        <end position="152"/>
    </location>
</feature>
<proteinExistence type="predicted"/>